<evidence type="ECO:0000256" key="9">
    <source>
        <dbReference type="ARBA" id="ARBA00023049"/>
    </source>
</evidence>
<feature type="domain" description="BIRD-IDD transcription factor fourth C2HC zinc finger" evidence="13">
    <location>
        <begin position="355"/>
        <end position="379"/>
    </location>
</feature>
<dbReference type="Pfam" id="PF01434">
    <property type="entry name" value="Peptidase_M41"/>
    <property type="match status" value="1"/>
</dbReference>
<protein>
    <submittedName>
        <fullName evidence="14">ATP-dependent metalloprotease</fullName>
    </submittedName>
</protein>
<dbReference type="InterPro" id="IPR055185">
    <property type="entry name" value="C2CH-4th_BIRD-IDD"/>
</dbReference>
<name>A0A4D6MEG7_VIGUN</name>
<feature type="domain" description="AAA ATPase AAA+ lid" evidence="12">
    <location>
        <begin position="39"/>
        <end position="82"/>
    </location>
</feature>
<comment type="similarity">
    <text evidence="2">In the C-terminal section; belongs to the peptidase M41 family.</text>
</comment>
<evidence type="ECO:0000256" key="5">
    <source>
        <dbReference type="ARBA" id="ARBA00022723"/>
    </source>
</evidence>
<evidence type="ECO:0000313" key="14">
    <source>
        <dbReference type="EMBL" id="QCD99130.1"/>
    </source>
</evidence>
<keyword evidence="4 14" id="KW-0645">Protease</keyword>
<dbReference type="SUPFAM" id="SSF140990">
    <property type="entry name" value="FtsH protease domain-like"/>
    <property type="match status" value="1"/>
</dbReference>
<dbReference type="Gene3D" id="1.20.58.760">
    <property type="entry name" value="Peptidase M41"/>
    <property type="match status" value="1"/>
</dbReference>
<dbReference type="InterPro" id="IPR037219">
    <property type="entry name" value="Peptidase_M41-like"/>
</dbReference>
<dbReference type="FunFam" id="1.10.8.60:FF:000001">
    <property type="entry name" value="ATP-dependent zinc metalloprotease FtsH"/>
    <property type="match status" value="1"/>
</dbReference>
<keyword evidence="5" id="KW-0479">Metal-binding</keyword>
<evidence type="ECO:0000256" key="6">
    <source>
        <dbReference type="ARBA" id="ARBA00022801"/>
    </source>
</evidence>
<evidence type="ECO:0000259" key="12">
    <source>
        <dbReference type="Pfam" id="PF17862"/>
    </source>
</evidence>
<evidence type="ECO:0000259" key="11">
    <source>
        <dbReference type="Pfam" id="PF01434"/>
    </source>
</evidence>
<dbReference type="AlphaFoldDB" id="A0A4D6MEG7"/>
<dbReference type="GO" id="GO:0004176">
    <property type="term" value="F:ATP-dependent peptidase activity"/>
    <property type="evidence" value="ECO:0007669"/>
    <property type="project" value="InterPro"/>
</dbReference>
<sequence length="573" mass="62429">MPLVRPGRFDRNVDVPYPDVRGRHQILESHMSEVLKDPDVDLRIIARGTPGFSGADLANLINMAAIKAAMNDSNAVTNADLEFAKDKILMGSERKSALVSEEARKVTAFREAGHALAAIYTDGADPVHKATIVPCATSLGTVIQLPDADQNQRTRKQFLAAIDTYMAGWAAEELIFGENEVSSTVSSDLRKATRLARIMVTKYGMGNEVGPVTHEYKDSGKSMSSETRLLIENEVKQLLRSGYNNAKTILTTHIKELHALANALLEHESLTGTQIKTLLAQLTIPQTLEAQSTSQSNTPPSTATVAADTAKPKSCLLYTSIIDYMVIKKAYSIRKEEERVWINNYIDEKGKCIKQRDSFITHRAFCDALAQESGRAVNPHSLLSSQSQFRSHGLQLEAPPSSSSSLVMKREQDLNLLGQEIPSWLSSPTVLEQSLRTTLDFSTPHHSLFHHDQNPNPITTTTTSSSSSTTTPSFLPSFSSFHYSTTSPHMSATALLQKASQIGVTVSAAAASQAMIVRPHLFLQQVHVPQCTTTTTTTTTTTGYNNMASSSPVSGMLMAIPSREQIGTHGFAS</sequence>
<dbReference type="GO" id="GO:0046872">
    <property type="term" value="F:metal ion binding"/>
    <property type="evidence" value="ECO:0007669"/>
    <property type="project" value="UniProtKB-KW"/>
</dbReference>
<reference evidence="14 15" key="1">
    <citation type="submission" date="2019-04" db="EMBL/GenBank/DDBJ databases">
        <title>An improved genome assembly and genetic linkage map for asparagus bean, Vigna unguiculata ssp. sesquipedialis.</title>
        <authorList>
            <person name="Xia Q."/>
            <person name="Zhang R."/>
            <person name="Dong Y."/>
        </authorList>
    </citation>
    <scope>NUCLEOTIDE SEQUENCE [LARGE SCALE GENOMIC DNA]</scope>
    <source>
        <tissue evidence="14">Leaf</tissue>
    </source>
</reference>
<dbReference type="EMBL" id="CP039351">
    <property type="protein sequence ID" value="QCD99130.1"/>
    <property type="molecule type" value="Genomic_DNA"/>
</dbReference>
<dbReference type="InterPro" id="IPR041569">
    <property type="entry name" value="AAA_lid_3"/>
</dbReference>
<organism evidence="14 15">
    <name type="scientific">Vigna unguiculata</name>
    <name type="common">Cowpea</name>
    <dbReference type="NCBI Taxonomy" id="3917"/>
    <lineage>
        <taxon>Eukaryota</taxon>
        <taxon>Viridiplantae</taxon>
        <taxon>Streptophyta</taxon>
        <taxon>Embryophyta</taxon>
        <taxon>Tracheophyta</taxon>
        <taxon>Spermatophyta</taxon>
        <taxon>Magnoliopsida</taxon>
        <taxon>eudicotyledons</taxon>
        <taxon>Gunneridae</taxon>
        <taxon>Pentapetalae</taxon>
        <taxon>rosids</taxon>
        <taxon>fabids</taxon>
        <taxon>Fabales</taxon>
        <taxon>Fabaceae</taxon>
        <taxon>Papilionoideae</taxon>
        <taxon>50 kb inversion clade</taxon>
        <taxon>NPAAA clade</taxon>
        <taxon>indigoferoid/millettioid clade</taxon>
        <taxon>Phaseoleae</taxon>
        <taxon>Vigna</taxon>
    </lineage>
</organism>
<dbReference type="Proteomes" id="UP000501690">
    <property type="component" value="Linkage Group LG7"/>
</dbReference>
<evidence type="ECO:0000256" key="8">
    <source>
        <dbReference type="ARBA" id="ARBA00022946"/>
    </source>
</evidence>
<keyword evidence="9 14" id="KW-0482">Metalloprotease</keyword>
<dbReference type="InterPro" id="IPR027417">
    <property type="entry name" value="P-loop_NTPase"/>
</dbReference>
<keyword evidence="6" id="KW-0378">Hydrolase</keyword>
<evidence type="ECO:0000256" key="2">
    <source>
        <dbReference type="ARBA" id="ARBA00010044"/>
    </source>
</evidence>
<dbReference type="Gene3D" id="1.10.8.60">
    <property type="match status" value="1"/>
</dbReference>
<dbReference type="Pfam" id="PF17862">
    <property type="entry name" value="AAA_lid_3"/>
    <property type="match status" value="1"/>
</dbReference>
<feature type="region of interest" description="Disordered" evidence="10">
    <location>
        <begin position="446"/>
        <end position="470"/>
    </location>
</feature>
<accession>A0A4D6MEG7</accession>
<keyword evidence="8" id="KW-0809">Transit peptide</keyword>
<feature type="domain" description="Peptidase M41" evidence="11">
    <location>
        <begin position="98"/>
        <end position="277"/>
    </location>
</feature>
<proteinExistence type="inferred from homology"/>
<dbReference type="Pfam" id="PF22992">
    <property type="entry name" value="C2CH-4th_BIRD-IDD"/>
    <property type="match status" value="1"/>
</dbReference>
<dbReference type="GO" id="GO:0005524">
    <property type="term" value="F:ATP binding"/>
    <property type="evidence" value="ECO:0007669"/>
    <property type="project" value="InterPro"/>
</dbReference>
<dbReference type="PANTHER" id="PTHR23076:SF37">
    <property type="entry name" value="ATP-DEPENDENT ZINC METALLOPROTEASE FTSH 4, MITOCHONDRIAL"/>
    <property type="match status" value="1"/>
</dbReference>
<feature type="compositionally biased region" description="Low complexity" evidence="10">
    <location>
        <begin position="459"/>
        <end position="470"/>
    </location>
</feature>
<comment type="similarity">
    <text evidence="3">In the N-terminal section; belongs to the AAA ATPase family.</text>
</comment>
<evidence type="ECO:0000259" key="13">
    <source>
        <dbReference type="Pfam" id="PF22992"/>
    </source>
</evidence>
<keyword evidence="15" id="KW-1185">Reference proteome</keyword>
<dbReference type="InterPro" id="IPR000642">
    <property type="entry name" value="Peptidase_M41"/>
</dbReference>
<evidence type="ECO:0000256" key="4">
    <source>
        <dbReference type="ARBA" id="ARBA00022670"/>
    </source>
</evidence>
<gene>
    <name evidence="14" type="ORF">DEO72_LG7g410</name>
</gene>
<dbReference type="PANTHER" id="PTHR23076">
    <property type="entry name" value="METALLOPROTEASE M41 FTSH"/>
    <property type="match status" value="1"/>
</dbReference>
<evidence type="ECO:0000313" key="15">
    <source>
        <dbReference type="Proteomes" id="UP000501690"/>
    </source>
</evidence>
<dbReference type="GO" id="GO:0009507">
    <property type="term" value="C:chloroplast"/>
    <property type="evidence" value="ECO:0007669"/>
    <property type="project" value="TreeGrafter"/>
</dbReference>
<evidence type="ECO:0000256" key="10">
    <source>
        <dbReference type="SAM" id="MobiDB-lite"/>
    </source>
</evidence>
<dbReference type="GO" id="GO:0045037">
    <property type="term" value="P:protein import into chloroplast stroma"/>
    <property type="evidence" value="ECO:0007669"/>
    <property type="project" value="TreeGrafter"/>
</dbReference>
<dbReference type="FunFam" id="1.20.58.760:FF:000001">
    <property type="entry name" value="ATP-dependent zinc metalloprotease FtsH"/>
    <property type="match status" value="1"/>
</dbReference>
<keyword evidence="7" id="KW-0862">Zinc</keyword>
<evidence type="ECO:0000256" key="3">
    <source>
        <dbReference type="ARBA" id="ARBA00010550"/>
    </source>
</evidence>
<dbReference type="SUPFAM" id="SSF52540">
    <property type="entry name" value="P-loop containing nucleoside triphosphate hydrolases"/>
    <property type="match status" value="1"/>
</dbReference>
<dbReference type="GO" id="GO:0004222">
    <property type="term" value="F:metalloendopeptidase activity"/>
    <property type="evidence" value="ECO:0007669"/>
    <property type="project" value="InterPro"/>
</dbReference>
<dbReference type="GO" id="GO:0006508">
    <property type="term" value="P:proteolysis"/>
    <property type="evidence" value="ECO:0007669"/>
    <property type="project" value="UniProtKB-KW"/>
</dbReference>
<evidence type="ECO:0000256" key="1">
    <source>
        <dbReference type="ARBA" id="ARBA00001947"/>
    </source>
</evidence>
<comment type="cofactor">
    <cofactor evidence="1">
        <name>Zn(2+)</name>
        <dbReference type="ChEBI" id="CHEBI:29105"/>
    </cofactor>
</comment>
<evidence type="ECO:0000256" key="7">
    <source>
        <dbReference type="ARBA" id="ARBA00022833"/>
    </source>
</evidence>